<reference evidence="4" key="1">
    <citation type="journal article" date="2019" name="Int. J. Syst. Evol. Microbiol.">
        <title>The Global Catalogue of Microorganisms (GCM) 10K type strain sequencing project: providing services to taxonomists for standard genome sequencing and annotation.</title>
        <authorList>
            <consortium name="The Broad Institute Genomics Platform"/>
            <consortium name="The Broad Institute Genome Sequencing Center for Infectious Disease"/>
            <person name="Wu L."/>
            <person name="Ma J."/>
        </authorList>
    </citation>
    <scope>NUCLEOTIDE SEQUENCE [LARGE SCALE GENOMIC DNA]</scope>
    <source>
        <strain evidence="4">CGMCC 1.6375</strain>
    </source>
</reference>
<evidence type="ECO:0000256" key="1">
    <source>
        <dbReference type="ARBA" id="ARBA00006525"/>
    </source>
</evidence>
<dbReference type="InterPro" id="IPR010994">
    <property type="entry name" value="RuvA_2-like"/>
</dbReference>
<name>A0ABQ2HNX5_9BACT</name>
<dbReference type="Gene3D" id="1.10.10.10">
    <property type="entry name" value="Winged helix-like DNA-binding domain superfamily/Winged helix DNA-binding domain"/>
    <property type="match status" value="1"/>
</dbReference>
<organism evidence="3 4">
    <name type="scientific">Dyadobacter beijingensis</name>
    <dbReference type="NCBI Taxonomy" id="365489"/>
    <lineage>
        <taxon>Bacteria</taxon>
        <taxon>Pseudomonadati</taxon>
        <taxon>Bacteroidota</taxon>
        <taxon>Cytophagia</taxon>
        <taxon>Cytophagales</taxon>
        <taxon>Spirosomataceae</taxon>
        <taxon>Dyadobacter</taxon>
    </lineage>
</organism>
<accession>A0ABQ2HNX5</accession>
<dbReference type="SUPFAM" id="SSF47781">
    <property type="entry name" value="RuvA domain 2-like"/>
    <property type="match status" value="1"/>
</dbReference>
<dbReference type="NCBIfam" id="TIGR00732">
    <property type="entry name" value="dprA"/>
    <property type="match status" value="1"/>
</dbReference>
<dbReference type="PANTHER" id="PTHR43022">
    <property type="entry name" value="PROTEIN SMF"/>
    <property type="match status" value="1"/>
</dbReference>
<dbReference type="PANTHER" id="PTHR43022:SF1">
    <property type="entry name" value="PROTEIN SMF"/>
    <property type="match status" value="1"/>
</dbReference>
<feature type="domain" description="Helix-hairpin-helix DNA-binding motif class 1" evidence="2">
    <location>
        <begin position="30"/>
        <end position="49"/>
    </location>
</feature>
<dbReference type="Pfam" id="PF02481">
    <property type="entry name" value="DNA_processg_A"/>
    <property type="match status" value="1"/>
</dbReference>
<dbReference type="Pfam" id="PF17782">
    <property type="entry name" value="WHD_DprA"/>
    <property type="match status" value="1"/>
</dbReference>
<dbReference type="InterPro" id="IPR057666">
    <property type="entry name" value="DrpA_SLOG"/>
</dbReference>
<dbReference type="InterPro" id="IPR003583">
    <property type="entry name" value="Hlx-hairpin-Hlx_DNA-bd_motif"/>
</dbReference>
<evidence type="ECO:0000313" key="3">
    <source>
        <dbReference type="EMBL" id="GGM87445.1"/>
    </source>
</evidence>
<dbReference type="Gene3D" id="3.40.50.450">
    <property type="match status" value="1"/>
</dbReference>
<feature type="domain" description="Helix-hairpin-helix DNA-binding motif class 1" evidence="2">
    <location>
        <begin position="62"/>
        <end position="81"/>
    </location>
</feature>
<protein>
    <submittedName>
        <fullName evidence="3">DNA processing protein DprA</fullName>
    </submittedName>
</protein>
<dbReference type="InterPro" id="IPR041614">
    <property type="entry name" value="DprA_WH"/>
</dbReference>
<sequence length="394" mass="43008">MYASVYEHPKTQPTHYIMQPISDAEKICILALMHTPGIGAVTIRQLISYCGSATQVFQSDYRKLIKVPGIGDKIVKAVLGKNTLEIAEKELVNCRKFGAELLFFTDNGYPSRLRPLYDAPIALYAKGNTDFNWPRTVGIVGTRKISEYGKSVTEQIIRDLVPYQPLVVSGLAYGVDITAHRHCLRNNLATLGVMASGLDVIYPAVHQRTAFEMQENGGIVTENALGTKPDFMRFPARNRIIAGLSDVTIVVESARTGGSLITVEFAQNYHRDVFAVPGAINDPQSEGCNFLIRDNKAAIFTSVADLADAMGWAPGIPDVTAAATAAADLPPMSFEGFTQDEGQVLSLLKQSGAMQIDELAWQSGIHLNRLATLLLNLEFQGMVRSMPGKKYGLI</sequence>
<dbReference type="InterPro" id="IPR003488">
    <property type="entry name" value="DprA"/>
</dbReference>
<evidence type="ECO:0000313" key="4">
    <source>
        <dbReference type="Proteomes" id="UP000632339"/>
    </source>
</evidence>
<gene>
    <name evidence="3" type="ORF">GCM10010967_19830</name>
</gene>
<dbReference type="InterPro" id="IPR036388">
    <property type="entry name" value="WH-like_DNA-bd_sf"/>
</dbReference>
<comment type="caution">
    <text evidence="3">The sequence shown here is derived from an EMBL/GenBank/DDBJ whole genome shotgun (WGS) entry which is preliminary data.</text>
</comment>
<dbReference type="EMBL" id="BMLI01000001">
    <property type="protein sequence ID" value="GGM87445.1"/>
    <property type="molecule type" value="Genomic_DNA"/>
</dbReference>
<comment type="similarity">
    <text evidence="1">Belongs to the DprA/Smf family.</text>
</comment>
<keyword evidence="4" id="KW-1185">Reference proteome</keyword>
<evidence type="ECO:0000259" key="2">
    <source>
        <dbReference type="SMART" id="SM00278"/>
    </source>
</evidence>
<proteinExistence type="inferred from homology"/>
<dbReference type="Proteomes" id="UP000632339">
    <property type="component" value="Unassembled WGS sequence"/>
</dbReference>
<dbReference type="SUPFAM" id="SSF102405">
    <property type="entry name" value="MCP/YpsA-like"/>
    <property type="match status" value="1"/>
</dbReference>
<dbReference type="SMART" id="SM00278">
    <property type="entry name" value="HhH1"/>
    <property type="match status" value="2"/>
</dbReference>
<dbReference type="Pfam" id="PF14520">
    <property type="entry name" value="HHH_5"/>
    <property type="match status" value="1"/>
</dbReference>